<accession>A0A1I1AHK3</accession>
<name>A0A1I1AHK3_9CLOT</name>
<evidence type="ECO:0000256" key="2">
    <source>
        <dbReference type="ARBA" id="ARBA00023125"/>
    </source>
</evidence>
<dbReference type="PRINTS" id="PR00598">
    <property type="entry name" value="HTHMARR"/>
</dbReference>
<dbReference type="InterPro" id="IPR036388">
    <property type="entry name" value="WH-like_DNA-bd_sf"/>
</dbReference>
<evidence type="ECO:0000256" key="1">
    <source>
        <dbReference type="ARBA" id="ARBA00023015"/>
    </source>
</evidence>
<keyword evidence="6" id="KW-1185">Reference proteome</keyword>
<evidence type="ECO:0000313" key="6">
    <source>
        <dbReference type="Proteomes" id="UP000198619"/>
    </source>
</evidence>
<dbReference type="STRING" id="84698.SAMN04488528_103724"/>
<keyword evidence="1" id="KW-0805">Transcription regulation</keyword>
<dbReference type="Pfam" id="PF01047">
    <property type="entry name" value="MarR"/>
    <property type="match status" value="1"/>
</dbReference>
<evidence type="ECO:0000259" key="4">
    <source>
        <dbReference type="PROSITE" id="PS50995"/>
    </source>
</evidence>
<gene>
    <name evidence="5" type="ORF">SAMN04488528_103724</name>
</gene>
<dbReference type="PROSITE" id="PS50995">
    <property type="entry name" value="HTH_MARR_2"/>
    <property type="match status" value="1"/>
</dbReference>
<dbReference type="InterPro" id="IPR000835">
    <property type="entry name" value="HTH_MarR-typ"/>
</dbReference>
<dbReference type="SMART" id="SM00347">
    <property type="entry name" value="HTH_MARR"/>
    <property type="match status" value="1"/>
</dbReference>
<feature type="domain" description="HTH marR-type" evidence="4">
    <location>
        <begin position="1"/>
        <end position="140"/>
    </location>
</feature>
<evidence type="ECO:0000313" key="5">
    <source>
        <dbReference type="EMBL" id="SFB37501.1"/>
    </source>
</evidence>
<dbReference type="EMBL" id="FOKI01000037">
    <property type="protein sequence ID" value="SFB37501.1"/>
    <property type="molecule type" value="Genomic_DNA"/>
</dbReference>
<reference evidence="5 6" key="1">
    <citation type="submission" date="2016-10" db="EMBL/GenBank/DDBJ databases">
        <authorList>
            <person name="de Groot N.N."/>
        </authorList>
    </citation>
    <scope>NUCLEOTIDE SEQUENCE [LARGE SCALE GENOMIC DNA]</scope>
    <source>
        <strain evidence="5 6">DSM 12271</strain>
    </source>
</reference>
<keyword evidence="2 5" id="KW-0238">DNA-binding</keyword>
<protein>
    <submittedName>
        <fullName evidence="5">DNA-binding transcriptional regulator, MarR family</fullName>
    </submittedName>
</protein>
<dbReference type="PANTHER" id="PTHR42756:SF1">
    <property type="entry name" value="TRANSCRIPTIONAL REPRESSOR OF EMRAB OPERON"/>
    <property type="match status" value="1"/>
</dbReference>
<evidence type="ECO:0000256" key="3">
    <source>
        <dbReference type="ARBA" id="ARBA00023163"/>
    </source>
</evidence>
<proteinExistence type="predicted"/>
<dbReference type="RefSeq" id="WP_090042731.1">
    <property type="nucleotide sequence ID" value="NZ_FOKI01000037.1"/>
</dbReference>
<dbReference type="Proteomes" id="UP000198619">
    <property type="component" value="Unassembled WGS sequence"/>
</dbReference>
<organism evidence="5 6">
    <name type="scientific">Clostridium frigidicarnis</name>
    <dbReference type="NCBI Taxonomy" id="84698"/>
    <lineage>
        <taxon>Bacteria</taxon>
        <taxon>Bacillati</taxon>
        <taxon>Bacillota</taxon>
        <taxon>Clostridia</taxon>
        <taxon>Eubacteriales</taxon>
        <taxon>Clostridiaceae</taxon>
        <taxon>Clostridium</taxon>
    </lineage>
</organism>
<dbReference type="GO" id="GO:0003700">
    <property type="term" value="F:DNA-binding transcription factor activity"/>
    <property type="evidence" value="ECO:0007669"/>
    <property type="project" value="InterPro"/>
</dbReference>
<dbReference type="PANTHER" id="PTHR42756">
    <property type="entry name" value="TRANSCRIPTIONAL REGULATOR, MARR"/>
    <property type="match status" value="1"/>
</dbReference>
<sequence length="149" mass="16984">MIYKIDMGLELIINGTDKAISNNITRKLKEKGINISFEQFTILTKLWKNNGLCQYSLSQLTNRDQASTSRLINTLIKNNLLLRQCCNSDKRINRIKLTEKGELLKEPVLAVAQECLEEAVQGMSQEEIQQGIQFLEKIVENLNPKSSTK</sequence>
<dbReference type="GO" id="GO:0003677">
    <property type="term" value="F:DNA binding"/>
    <property type="evidence" value="ECO:0007669"/>
    <property type="project" value="UniProtKB-KW"/>
</dbReference>
<dbReference type="Gene3D" id="1.10.10.10">
    <property type="entry name" value="Winged helix-like DNA-binding domain superfamily/Winged helix DNA-binding domain"/>
    <property type="match status" value="1"/>
</dbReference>
<dbReference type="AlphaFoldDB" id="A0A1I1AHK3"/>
<keyword evidence="3" id="KW-0804">Transcription</keyword>
<dbReference type="SUPFAM" id="SSF46785">
    <property type="entry name" value="Winged helix' DNA-binding domain"/>
    <property type="match status" value="1"/>
</dbReference>
<dbReference type="OrthoDB" id="9799663at2"/>
<dbReference type="InterPro" id="IPR036390">
    <property type="entry name" value="WH_DNA-bd_sf"/>
</dbReference>